<feature type="transmembrane region" description="Helical" evidence="2">
    <location>
        <begin position="9"/>
        <end position="30"/>
    </location>
</feature>
<feature type="domain" description="ABC1 atypical kinase-like" evidence="3">
    <location>
        <begin position="92"/>
        <end position="334"/>
    </location>
</feature>
<keyword evidence="5" id="KW-1185">Reference proteome</keyword>
<dbReference type="EMBL" id="JBHRSA010000001">
    <property type="protein sequence ID" value="MFC3038639.1"/>
    <property type="molecule type" value="Genomic_DNA"/>
</dbReference>
<comment type="caution">
    <text evidence="4">The sequence shown here is derived from an EMBL/GenBank/DDBJ whole genome shotgun (WGS) entry which is preliminary data.</text>
</comment>
<evidence type="ECO:0000256" key="1">
    <source>
        <dbReference type="ARBA" id="ARBA00009670"/>
    </source>
</evidence>
<feature type="transmembrane region" description="Helical" evidence="2">
    <location>
        <begin position="398"/>
        <end position="416"/>
    </location>
</feature>
<proteinExistence type="inferred from homology"/>
<dbReference type="CDD" id="cd05121">
    <property type="entry name" value="ABC1_ADCK3-like"/>
    <property type="match status" value="1"/>
</dbReference>
<keyword evidence="4" id="KW-0808">Transferase</keyword>
<dbReference type="PANTHER" id="PTHR10566">
    <property type="entry name" value="CHAPERONE-ACTIVITY OF BC1 COMPLEX CABC1 -RELATED"/>
    <property type="match status" value="1"/>
</dbReference>
<dbReference type="Pfam" id="PF03109">
    <property type="entry name" value="ABC1"/>
    <property type="match status" value="1"/>
</dbReference>
<evidence type="ECO:0000256" key="2">
    <source>
        <dbReference type="SAM" id="Phobius"/>
    </source>
</evidence>
<dbReference type="RefSeq" id="WP_390266581.1">
    <property type="nucleotide sequence ID" value="NZ_JBHRSA010000001.1"/>
</dbReference>
<reference evidence="5" key="1">
    <citation type="journal article" date="2019" name="Int. J. Syst. Evol. Microbiol.">
        <title>The Global Catalogue of Microorganisms (GCM) 10K type strain sequencing project: providing services to taxonomists for standard genome sequencing and annotation.</title>
        <authorList>
            <consortium name="The Broad Institute Genomics Platform"/>
            <consortium name="The Broad Institute Genome Sequencing Center for Infectious Disease"/>
            <person name="Wu L."/>
            <person name="Ma J."/>
        </authorList>
    </citation>
    <scope>NUCLEOTIDE SEQUENCE [LARGE SCALE GENOMIC DNA]</scope>
    <source>
        <strain evidence="5">KCTC 13128</strain>
    </source>
</reference>
<dbReference type="GO" id="GO:0016301">
    <property type="term" value="F:kinase activity"/>
    <property type="evidence" value="ECO:0007669"/>
    <property type="project" value="UniProtKB-KW"/>
</dbReference>
<accession>A0ABV7CQU2</accession>
<feature type="transmembrane region" description="Helical" evidence="2">
    <location>
        <begin position="516"/>
        <end position="537"/>
    </location>
</feature>
<dbReference type="SUPFAM" id="SSF56112">
    <property type="entry name" value="Protein kinase-like (PK-like)"/>
    <property type="match status" value="1"/>
</dbReference>
<keyword evidence="2" id="KW-1133">Transmembrane helix</keyword>
<dbReference type="InterPro" id="IPR011009">
    <property type="entry name" value="Kinase-like_dom_sf"/>
</dbReference>
<dbReference type="Gene3D" id="1.10.510.10">
    <property type="entry name" value="Transferase(Phosphotransferase) domain 1"/>
    <property type="match status" value="1"/>
</dbReference>
<evidence type="ECO:0000313" key="4">
    <source>
        <dbReference type="EMBL" id="MFC3038639.1"/>
    </source>
</evidence>
<name>A0ABV7CQU2_9BACI</name>
<dbReference type="InterPro" id="IPR050154">
    <property type="entry name" value="UbiB_kinase"/>
</dbReference>
<dbReference type="PANTHER" id="PTHR10566:SF113">
    <property type="entry name" value="PROTEIN ACTIVITY OF BC1 COMPLEX KINASE 7, CHLOROPLASTIC"/>
    <property type="match status" value="1"/>
</dbReference>
<evidence type="ECO:0000259" key="3">
    <source>
        <dbReference type="Pfam" id="PF03109"/>
    </source>
</evidence>
<dbReference type="Proteomes" id="UP001595279">
    <property type="component" value="Unassembled WGS sequence"/>
</dbReference>
<sequence>MKNARKYNFVYRNAVILGMTIKFIIQLYLFTFTHRIWDDRTVRQWNRMLARMAREFREKAVRLGGVLIKVGQFLSTRADFLPEAFIRELSGLADQVPAVPFDISKGLLEEEWNSSMDKHLERIDPEPVASASIGEVYRAVLKDGTKVAVKVQRYRVREIFRKDFVALKLVFWLIRVFTSFGKKADLTALYKELVRVMDRELDFRQELKYGNYFKERYRNMPSIHIPSYYNHLCTSRVLVMDWVDGAKITDVPYLNAHHLNPEHLARTLFDFYIDQFLHPGYFHADPHAGNILVQEDGAIAILDFGMVGEISKQDTVYFKRVARGFIIDDYKLMIDALEEMDFLLPEADKAKLEKAFRQLLDLYQDGSLKDMDTDTMAQIAEEVKIIVQEQPIQLPADYAYFARAVSIIAGLLYAVFPEMDIEKWAKPQVKKWFGYRNLAEAVAKQKAKEAAEPVLALPRAMLKWLENGEKDREWDKEKQELRLKHHFYLFLETICFIMVLIGAGMIFYGYTAGLTGIAVVSLAVTSILVLLIHILFYRHYRMIQFRKRGGVANE</sequence>
<keyword evidence="2" id="KW-0472">Membrane</keyword>
<gene>
    <name evidence="4" type="ORF">ACFOGI_00040</name>
</gene>
<dbReference type="InterPro" id="IPR004147">
    <property type="entry name" value="ABC1_dom"/>
</dbReference>
<keyword evidence="2" id="KW-0812">Transmembrane</keyword>
<evidence type="ECO:0000313" key="5">
    <source>
        <dbReference type="Proteomes" id="UP001595279"/>
    </source>
</evidence>
<comment type="similarity">
    <text evidence="1">Belongs to the protein kinase superfamily. ADCK protein kinase family.</text>
</comment>
<keyword evidence="4" id="KW-0418">Kinase</keyword>
<feature type="transmembrane region" description="Helical" evidence="2">
    <location>
        <begin position="487"/>
        <end position="510"/>
    </location>
</feature>
<protein>
    <submittedName>
        <fullName evidence="4">ABC1 kinase family protein</fullName>
    </submittedName>
</protein>
<organism evidence="4 5">
    <name type="scientific">Virgibacillus xinjiangensis</name>
    <dbReference type="NCBI Taxonomy" id="393090"/>
    <lineage>
        <taxon>Bacteria</taxon>
        <taxon>Bacillati</taxon>
        <taxon>Bacillota</taxon>
        <taxon>Bacilli</taxon>
        <taxon>Bacillales</taxon>
        <taxon>Bacillaceae</taxon>
        <taxon>Virgibacillus</taxon>
    </lineage>
</organism>